<dbReference type="EC" id="2.3.1.-" evidence="9"/>
<dbReference type="PIRSF" id="PIRSF016636">
    <property type="entry name" value="AlgI_DltB"/>
    <property type="match status" value="1"/>
</dbReference>
<dbReference type="AlphaFoldDB" id="A0A6N2ZQT2"/>
<feature type="transmembrane region" description="Helical" evidence="8">
    <location>
        <begin position="106"/>
        <end position="127"/>
    </location>
</feature>
<feature type="transmembrane region" description="Helical" evidence="8">
    <location>
        <begin position="6"/>
        <end position="22"/>
    </location>
</feature>
<proteinExistence type="inferred from homology"/>
<evidence type="ECO:0000256" key="8">
    <source>
        <dbReference type="SAM" id="Phobius"/>
    </source>
</evidence>
<dbReference type="GO" id="GO:0042121">
    <property type="term" value="P:alginic acid biosynthetic process"/>
    <property type="evidence" value="ECO:0007669"/>
    <property type="project" value="InterPro"/>
</dbReference>
<dbReference type="RefSeq" id="WP_156559187.1">
    <property type="nucleotide sequence ID" value="NZ_CACRTV010000022.1"/>
</dbReference>
<dbReference type="InterPro" id="IPR004299">
    <property type="entry name" value="MBOAT_fam"/>
</dbReference>
<comment type="subcellular location">
    <subcellularLocation>
        <location evidence="1">Cell membrane</location>
        <topology evidence="1">Multi-pass membrane protein</topology>
    </subcellularLocation>
</comment>
<keyword evidence="7 9" id="KW-0012">Acyltransferase</keyword>
<dbReference type="PANTHER" id="PTHR13285:SF18">
    <property type="entry name" value="PROTEIN-CYSTEINE N-PALMITOYLTRANSFERASE RASP"/>
    <property type="match status" value="1"/>
</dbReference>
<feature type="transmembrane region" description="Helical" evidence="8">
    <location>
        <begin position="305"/>
        <end position="322"/>
    </location>
</feature>
<dbReference type="InterPro" id="IPR024194">
    <property type="entry name" value="Ac/AlaTfrase_AlgI/DltB"/>
</dbReference>
<evidence type="ECO:0000256" key="7">
    <source>
        <dbReference type="PIRNR" id="PIRNR016636"/>
    </source>
</evidence>
<keyword evidence="5 8" id="KW-1133">Transmembrane helix</keyword>
<accession>A0A6N2ZQT2</accession>
<sequence>MIFSSILFIFRFLPIALILYYITPQKYKNLILTLLSLVFYSWGEGKYFLIMIASIIIDYTAGRLIYRYKSKIKKKTIVLCISLVFNLGLLFFFKYFNFFIDNINNIFNLAIKGVKITLPLGISFYTFQTMSYSIDVYRGKVVPEKNIINFAAFVTLFPQLIAGPIVKYTDINKEISRRVITNDNVEVGIEKFILGLGRKVLIANNIGMLWTEVEGIGFENISTPLAWLGIISFGLQIYFDFSGYSLMAIGLGKMLGFNFPENFNYPYISRSISEFWRRWHITLGSWFKEYVYIPLGGNRKGKVRVTFNLFIVWALTGLWHGASYNFLLWGLFFFLLISIEKLGLINFLNKHKVFSHIYTIFLLLIGWTLFAITDFNGIYEYLSKLFFYSNGEEWIYYLRNYGVSLIIAIIFSLPLVSMFYKKIENFKWIKTIILMGIFIISVAYLVDATYNPFLYFRF</sequence>
<name>A0A6N2ZQT2_9CLOT</name>
<dbReference type="PIRSF" id="PIRSF500217">
    <property type="entry name" value="AlgI"/>
    <property type="match status" value="1"/>
</dbReference>
<protein>
    <submittedName>
        <fullName evidence="9">Peptidoglycan O-acetyltransferase</fullName>
        <ecNumber evidence="9">2.3.1.-</ecNumber>
    </submittedName>
</protein>
<feature type="transmembrane region" description="Helical" evidence="8">
    <location>
        <begin position="328"/>
        <end position="348"/>
    </location>
</feature>
<feature type="transmembrane region" description="Helical" evidence="8">
    <location>
        <begin position="78"/>
        <end position="100"/>
    </location>
</feature>
<feature type="transmembrane region" description="Helical" evidence="8">
    <location>
        <begin position="225"/>
        <end position="247"/>
    </location>
</feature>
<evidence type="ECO:0000256" key="2">
    <source>
        <dbReference type="ARBA" id="ARBA00010323"/>
    </source>
</evidence>
<evidence type="ECO:0000256" key="3">
    <source>
        <dbReference type="ARBA" id="ARBA00022475"/>
    </source>
</evidence>
<evidence type="ECO:0000256" key="6">
    <source>
        <dbReference type="ARBA" id="ARBA00023136"/>
    </source>
</evidence>
<evidence type="ECO:0000256" key="4">
    <source>
        <dbReference type="ARBA" id="ARBA00022692"/>
    </source>
</evidence>
<dbReference type="GO" id="GO:0016746">
    <property type="term" value="F:acyltransferase activity"/>
    <property type="evidence" value="ECO:0007669"/>
    <property type="project" value="UniProtKB-KW"/>
</dbReference>
<reference evidence="9" key="1">
    <citation type="submission" date="2019-11" db="EMBL/GenBank/DDBJ databases">
        <authorList>
            <person name="Feng L."/>
        </authorList>
    </citation>
    <scope>NUCLEOTIDE SEQUENCE</scope>
    <source>
        <strain evidence="9">CParaputrificumLFYP93</strain>
    </source>
</reference>
<keyword evidence="3 7" id="KW-1003">Cell membrane</keyword>
<dbReference type="Pfam" id="PF03062">
    <property type="entry name" value="MBOAT"/>
    <property type="match status" value="1"/>
</dbReference>
<feature type="transmembrane region" description="Helical" evidence="8">
    <location>
        <begin position="394"/>
        <end position="416"/>
    </location>
</feature>
<feature type="transmembrane region" description="Helical" evidence="8">
    <location>
        <begin position="48"/>
        <end position="66"/>
    </location>
</feature>
<dbReference type="PANTHER" id="PTHR13285">
    <property type="entry name" value="ACYLTRANSFERASE"/>
    <property type="match status" value="1"/>
</dbReference>
<dbReference type="InterPro" id="IPR028362">
    <property type="entry name" value="AlgI"/>
</dbReference>
<feature type="transmembrane region" description="Helical" evidence="8">
    <location>
        <begin position="360"/>
        <end position="382"/>
    </location>
</feature>
<organism evidence="9">
    <name type="scientific">Clostridium paraputrificum</name>
    <dbReference type="NCBI Taxonomy" id="29363"/>
    <lineage>
        <taxon>Bacteria</taxon>
        <taxon>Bacillati</taxon>
        <taxon>Bacillota</taxon>
        <taxon>Clostridia</taxon>
        <taxon>Eubacteriales</taxon>
        <taxon>Clostridiaceae</taxon>
        <taxon>Clostridium</taxon>
    </lineage>
</organism>
<keyword evidence="6 7" id="KW-0472">Membrane</keyword>
<evidence type="ECO:0000256" key="1">
    <source>
        <dbReference type="ARBA" id="ARBA00004651"/>
    </source>
</evidence>
<dbReference type="InterPro" id="IPR051085">
    <property type="entry name" value="MB_O-acyltransferase"/>
</dbReference>
<dbReference type="GO" id="GO:0005886">
    <property type="term" value="C:plasma membrane"/>
    <property type="evidence" value="ECO:0007669"/>
    <property type="project" value="UniProtKB-SubCell"/>
</dbReference>
<evidence type="ECO:0000256" key="5">
    <source>
        <dbReference type="ARBA" id="ARBA00022989"/>
    </source>
</evidence>
<dbReference type="EMBL" id="CACRTV010000022">
    <property type="protein sequence ID" value="VYT80527.1"/>
    <property type="molecule type" value="Genomic_DNA"/>
</dbReference>
<feature type="transmembrane region" description="Helical" evidence="8">
    <location>
        <begin position="428"/>
        <end position="446"/>
    </location>
</feature>
<keyword evidence="7 9" id="KW-0808">Transferase</keyword>
<keyword evidence="4 8" id="KW-0812">Transmembrane</keyword>
<comment type="similarity">
    <text evidence="2 7">Belongs to the membrane-bound acyltransferase family.</text>
</comment>
<feature type="transmembrane region" description="Helical" evidence="8">
    <location>
        <begin position="147"/>
        <end position="166"/>
    </location>
</feature>
<evidence type="ECO:0000313" key="9">
    <source>
        <dbReference type="EMBL" id="VYT80527.1"/>
    </source>
</evidence>
<gene>
    <name evidence="9" type="primary">patA_1</name>
    <name evidence="9" type="ORF">CPLFYP93_00638</name>
</gene>